<dbReference type="Gene3D" id="2.40.220.10">
    <property type="entry name" value="Intramolecular Trans-sialidase, Domain 3"/>
    <property type="match status" value="1"/>
</dbReference>
<dbReference type="RefSeq" id="WP_095653539.1">
    <property type="nucleotide sequence ID" value="NZ_NPOA01000001.1"/>
</dbReference>
<sequence length="452" mass="50224">MNNKLDAKNTITKPEPLFYPDLADSKAYRIPSMITTLKGTIIAGIDARIVDSRDNPNEIDTTIRRSTDNGETWGSVQKLVSYPGNGLDGAAAIDTALLQDGETGVIWMVFCHTPGGVGLWNSEAGVGFDQDGRKILFDAENNQYSLGETGNVYKDGTIETSFTVDEEGYVFKDNVPCGNIYFKKGIVENESMLESRTSFLQIIKSEDDGLTWSEPVDLNVQVKESWMKFIGSGPGRGIQIKEGKYKGRLVLPIYFSNEHSKMSCAVIYSDDHGETWARGSSPNDGREFNGKLLSAEKTAEDNSDLTESQVIELPGGELRVYMRNHSGKQRTAVATSTNGGETWTDLYYDNELIDPTCQSTIIKYPELEDRKTRLVFVNPADPKHRKNGTVRLSEDGGKSWPYSKQIDSGSFIYSCLTVLDNGEIALLYESDLDENYTITVNFLKFTLGWIKS</sequence>
<feature type="domain" description="Sialidase" evidence="4">
    <location>
        <begin position="194"/>
        <end position="424"/>
    </location>
</feature>
<evidence type="ECO:0000259" key="4">
    <source>
        <dbReference type="Pfam" id="PF13088"/>
    </source>
</evidence>
<dbReference type="AlphaFoldDB" id="A0A2A2IIF9"/>
<dbReference type="EMBL" id="NPOA01000001">
    <property type="protein sequence ID" value="PAV31168.1"/>
    <property type="molecule type" value="Genomic_DNA"/>
</dbReference>
<dbReference type="GO" id="GO:0004308">
    <property type="term" value="F:exo-alpha-sialidase activity"/>
    <property type="evidence" value="ECO:0007669"/>
    <property type="project" value="UniProtKB-EC"/>
</dbReference>
<evidence type="ECO:0000256" key="1">
    <source>
        <dbReference type="ARBA" id="ARBA00000427"/>
    </source>
</evidence>
<keyword evidence="6" id="KW-1185">Reference proteome</keyword>
<comment type="similarity">
    <text evidence="2">Belongs to the glycosyl hydrolase 33 family.</text>
</comment>
<dbReference type="Proteomes" id="UP000218887">
    <property type="component" value="Unassembled WGS sequence"/>
</dbReference>
<dbReference type="Pfam" id="PF13088">
    <property type="entry name" value="BNR_2"/>
    <property type="match status" value="1"/>
</dbReference>
<dbReference type="EC" id="3.2.1.18" evidence="3"/>
<dbReference type="PANTHER" id="PTHR10628:SF30">
    <property type="entry name" value="EXO-ALPHA-SIALIDASE"/>
    <property type="match status" value="1"/>
</dbReference>
<organism evidence="5 6">
    <name type="scientific">Virgibacillus profundi</name>
    <dbReference type="NCBI Taxonomy" id="2024555"/>
    <lineage>
        <taxon>Bacteria</taxon>
        <taxon>Bacillati</taxon>
        <taxon>Bacillota</taxon>
        <taxon>Bacilli</taxon>
        <taxon>Bacillales</taxon>
        <taxon>Bacillaceae</taxon>
        <taxon>Virgibacillus</taxon>
    </lineage>
</organism>
<proteinExistence type="inferred from homology"/>
<dbReference type="InterPro" id="IPR036278">
    <property type="entry name" value="Sialidase_sf"/>
</dbReference>
<dbReference type="GO" id="GO:0005737">
    <property type="term" value="C:cytoplasm"/>
    <property type="evidence" value="ECO:0007669"/>
    <property type="project" value="TreeGrafter"/>
</dbReference>
<evidence type="ECO:0000313" key="6">
    <source>
        <dbReference type="Proteomes" id="UP000218887"/>
    </source>
</evidence>
<dbReference type="OrthoDB" id="7294637at2"/>
<dbReference type="PANTHER" id="PTHR10628">
    <property type="entry name" value="SIALIDASE"/>
    <property type="match status" value="1"/>
</dbReference>
<protein>
    <recommendedName>
        <fullName evidence="3">exo-alpha-sialidase</fullName>
        <ecNumber evidence="3">3.2.1.18</ecNumber>
    </recommendedName>
</protein>
<name>A0A2A2IIF9_9BACI</name>
<dbReference type="InterPro" id="IPR023364">
    <property type="entry name" value="Trans_sialidase_dom3"/>
</dbReference>
<dbReference type="GO" id="GO:0006689">
    <property type="term" value="P:ganglioside catabolic process"/>
    <property type="evidence" value="ECO:0007669"/>
    <property type="project" value="TreeGrafter"/>
</dbReference>
<comment type="catalytic activity">
    <reaction evidence="1">
        <text>Hydrolysis of alpha-(2-&gt;3)-, alpha-(2-&gt;6)-, alpha-(2-&gt;8)- glycosidic linkages of terminal sialic acid residues in oligosaccharides, glycoproteins, glycolipids, colominic acid and synthetic substrates.</text>
        <dbReference type="EC" id="3.2.1.18"/>
    </reaction>
</comment>
<reference evidence="5 6" key="1">
    <citation type="submission" date="2017-08" db="EMBL/GenBank/DDBJ databases">
        <title>Virgibacillus indicus sp. nov. and Virgibacillus profoundi sp. nov, two moderately halophilic bacteria isolated from marine sediment by using the Microfluidic Streak Plate.</title>
        <authorList>
            <person name="Xu B."/>
            <person name="Hu B."/>
            <person name="Wang J."/>
            <person name="Zhu Y."/>
            <person name="Huang L."/>
            <person name="Du W."/>
            <person name="Huang Y."/>
        </authorList>
    </citation>
    <scope>NUCLEOTIDE SEQUENCE [LARGE SCALE GENOMIC DNA]</scope>
    <source>
        <strain evidence="5 6">IO3-P3-H5</strain>
    </source>
</reference>
<dbReference type="GO" id="GO:0016020">
    <property type="term" value="C:membrane"/>
    <property type="evidence" value="ECO:0007669"/>
    <property type="project" value="TreeGrafter"/>
</dbReference>
<evidence type="ECO:0000256" key="2">
    <source>
        <dbReference type="ARBA" id="ARBA00009348"/>
    </source>
</evidence>
<evidence type="ECO:0000313" key="5">
    <source>
        <dbReference type="EMBL" id="PAV31168.1"/>
    </source>
</evidence>
<dbReference type="CDD" id="cd15482">
    <property type="entry name" value="Sialidase_non-viral"/>
    <property type="match status" value="1"/>
</dbReference>
<dbReference type="Gene3D" id="2.120.10.10">
    <property type="match status" value="1"/>
</dbReference>
<dbReference type="InterPro" id="IPR026856">
    <property type="entry name" value="Sialidase_fam"/>
</dbReference>
<dbReference type="GO" id="GO:0009313">
    <property type="term" value="P:oligosaccharide catabolic process"/>
    <property type="evidence" value="ECO:0007669"/>
    <property type="project" value="TreeGrafter"/>
</dbReference>
<gene>
    <name evidence="5" type="ORF">CIL05_00465</name>
</gene>
<evidence type="ECO:0000256" key="3">
    <source>
        <dbReference type="ARBA" id="ARBA00012733"/>
    </source>
</evidence>
<accession>A0A2A2IIF9</accession>
<dbReference type="SUPFAM" id="SSF50939">
    <property type="entry name" value="Sialidases"/>
    <property type="match status" value="1"/>
</dbReference>
<dbReference type="InterPro" id="IPR011040">
    <property type="entry name" value="Sialidase"/>
</dbReference>
<comment type="caution">
    <text evidence="5">The sequence shown here is derived from an EMBL/GenBank/DDBJ whole genome shotgun (WGS) entry which is preliminary data.</text>
</comment>